<feature type="compositionally biased region" description="Basic and acidic residues" evidence="2">
    <location>
        <begin position="322"/>
        <end position="333"/>
    </location>
</feature>
<proteinExistence type="predicted"/>
<evidence type="ECO:0000313" key="5">
    <source>
        <dbReference type="Proteomes" id="UP001152759"/>
    </source>
</evidence>
<dbReference type="SMART" id="SM00343">
    <property type="entry name" value="ZnF_C2HC"/>
    <property type="match status" value="2"/>
</dbReference>
<organism evidence="4 5">
    <name type="scientific">Bemisia tabaci</name>
    <name type="common">Sweetpotato whitefly</name>
    <name type="synonym">Aleurodes tabaci</name>
    <dbReference type="NCBI Taxonomy" id="7038"/>
    <lineage>
        <taxon>Eukaryota</taxon>
        <taxon>Metazoa</taxon>
        <taxon>Ecdysozoa</taxon>
        <taxon>Arthropoda</taxon>
        <taxon>Hexapoda</taxon>
        <taxon>Insecta</taxon>
        <taxon>Pterygota</taxon>
        <taxon>Neoptera</taxon>
        <taxon>Paraneoptera</taxon>
        <taxon>Hemiptera</taxon>
        <taxon>Sternorrhyncha</taxon>
        <taxon>Aleyrodoidea</taxon>
        <taxon>Aleyrodidae</taxon>
        <taxon>Aleyrodinae</taxon>
        <taxon>Bemisia</taxon>
    </lineage>
</organism>
<dbReference type="GO" id="GO:0003676">
    <property type="term" value="F:nucleic acid binding"/>
    <property type="evidence" value="ECO:0007669"/>
    <property type="project" value="InterPro"/>
</dbReference>
<keyword evidence="1" id="KW-0862">Zinc</keyword>
<dbReference type="EMBL" id="OU963870">
    <property type="protein sequence ID" value="CAH0395632.1"/>
    <property type="molecule type" value="Genomic_DNA"/>
</dbReference>
<keyword evidence="1" id="KW-0479">Metal-binding</keyword>
<dbReference type="InterPro" id="IPR036875">
    <property type="entry name" value="Znf_CCHC_sf"/>
</dbReference>
<keyword evidence="5" id="KW-1185">Reference proteome</keyword>
<dbReference type="InterPro" id="IPR001878">
    <property type="entry name" value="Znf_CCHC"/>
</dbReference>
<gene>
    <name evidence="4" type="ORF">BEMITA_LOCUS13797</name>
</gene>
<dbReference type="AlphaFoldDB" id="A0A9P0ANH6"/>
<dbReference type="Proteomes" id="UP001152759">
    <property type="component" value="Chromosome 9"/>
</dbReference>
<dbReference type="GO" id="GO:0008270">
    <property type="term" value="F:zinc ion binding"/>
    <property type="evidence" value="ECO:0007669"/>
    <property type="project" value="UniProtKB-KW"/>
</dbReference>
<evidence type="ECO:0000256" key="2">
    <source>
        <dbReference type="SAM" id="MobiDB-lite"/>
    </source>
</evidence>
<name>A0A9P0ANH6_BEMTA</name>
<protein>
    <recommendedName>
        <fullName evidence="3">CCHC-type domain-containing protein</fullName>
    </recommendedName>
</protein>
<dbReference type="PROSITE" id="PS50158">
    <property type="entry name" value="ZF_CCHC"/>
    <property type="match status" value="1"/>
</dbReference>
<evidence type="ECO:0000256" key="1">
    <source>
        <dbReference type="PROSITE-ProRule" id="PRU00047"/>
    </source>
</evidence>
<accession>A0A9P0ANH6</accession>
<evidence type="ECO:0000313" key="4">
    <source>
        <dbReference type="EMBL" id="CAH0395632.1"/>
    </source>
</evidence>
<sequence>MSSTGCSVSSKDKKELAKLVSGEVRQPGWVDNRDTMQVVSHLTSRDPNLHKVRVDLGEATDESPESFKEKLQKKDPGLKFEGYRQRGSMVHITVRDPKSREAIYESAKENPQIQIKEISPPSAVFKISYLEEDLTADKIAKDLYSKNLNHHEGWTETKVAEAMKIFVDRKAINKGGFREFSYRVIYFRAFGGLEILLAPLTSVYIGASKCRIEPTVYVLPCMTCGSLDHRKDRCTISDKYKDKQICFRCCQRNHVARECKGNVFCINCHQAGMKSTAHSITSYDCPIFKREREYQMNQVKWGRKEPVLSMTLEGEGNGEKGPGGDHDASSSSC</sequence>
<feature type="region of interest" description="Disordered" evidence="2">
    <location>
        <begin position="312"/>
        <end position="333"/>
    </location>
</feature>
<feature type="domain" description="CCHC-type" evidence="3">
    <location>
        <begin position="246"/>
        <end position="260"/>
    </location>
</feature>
<evidence type="ECO:0000259" key="3">
    <source>
        <dbReference type="PROSITE" id="PS50158"/>
    </source>
</evidence>
<keyword evidence="1" id="KW-0863">Zinc-finger</keyword>
<reference evidence="4" key="1">
    <citation type="submission" date="2021-12" db="EMBL/GenBank/DDBJ databases">
        <authorList>
            <person name="King R."/>
        </authorList>
    </citation>
    <scope>NUCLEOTIDE SEQUENCE</scope>
</reference>
<dbReference type="SUPFAM" id="SSF57756">
    <property type="entry name" value="Retrovirus zinc finger-like domains"/>
    <property type="match status" value="1"/>
</dbReference>